<dbReference type="Pfam" id="PF02652">
    <property type="entry name" value="Lactate_perm"/>
    <property type="match status" value="1"/>
</dbReference>
<name>A0ABT7UDD2_9FIRM</name>
<reference evidence="9" key="1">
    <citation type="submission" date="2023-06" db="EMBL/GenBank/DDBJ databases">
        <title>Identification and characterization of horizontal gene transfer across gut microbiota members of farm animals based on homology search.</title>
        <authorList>
            <person name="Schwarzerova J."/>
            <person name="Nykrynova M."/>
            <person name="Jureckova K."/>
            <person name="Cejkova D."/>
            <person name="Rychlik I."/>
        </authorList>
    </citation>
    <scope>NUCLEOTIDE SEQUENCE</scope>
    <source>
        <strain evidence="9">ET39</strain>
    </source>
</reference>
<evidence type="ECO:0000256" key="8">
    <source>
        <dbReference type="RuleBase" id="RU365092"/>
    </source>
</evidence>
<gene>
    <name evidence="9" type="ORF">QUV96_07000</name>
</gene>
<evidence type="ECO:0000256" key="5">
    <source>
        <dbReference type="ARBA" id="ARBA00022692"/>
    </source>
</evidence>
<keyword evidence="3 8" id="KW-0813">Transport</keyword>
<reference evidence="9" key="2">
    <citation type="submission" date="2023-06" db="EMBL/GenBank/DDBJ databases">
        <authorList>
            <person name="Zeman M."/>
            <person name="Kubasova T."/>
            <person name="Jahodarova E."/>
            <person name="Nykrynova M."/>
            <person name="Rychlik I."/>
        </authorList>
    </citation>
    <scope>NUCLEOTIDE SEQUENCE</scope>
    <source>
        <strain evidence="9">ET39</strain>
    </source>
</reference>
<dbReference type="PANTHER" id="PTHR30003:SF0">
    <property type="entry name" value="GLYCOLATE PERMEASE GLCA-RELATED"/>
    <property type="match status" value="1"/>
</dbReference>
<dbReference type="Proteomes" id="UP001529340">
    <property type="component" value="Unassembled WGS sequence"/>
</dbReference>
<evidence type="ECO:0000256" key="7">
    <source>
        <dbReference type="ARBA" id="ARBA00023136"/>
    </source>
</evidence>
<feature type="transmembrane region" description="Helical" evidence="8">
    <location>
        <begin position="339"/>
        <end position="363"/>
    </location>
</feature>
<feature type="transmembrane region" description="Helical" evidence="8">
    <location>
        <begin position="61"/>
        <end position="83"/>
    </location>
</feature>
<feature type="transmembrane region" description="Helical" evidence="8">
    <location>
        <begin position="187"/>
        <end position="206"/>
    </location>
</feature>
<feature type="transmembrane region" description="Helical" evidence="8">
    <location>
        <begin position="6"/>
        <end position="23"/>
    </location>
</feature>
<keyword evidence="5 8" id="KW-0812">Transmembrane</keyword>
<feature type="transmembrane region" description="Helical" evidence="8">
    <location>
        <begin position="490"/>
        <end position="512"/>
    </location>
</feature>
<proteinExistence type="inferred from homology"/>
<comment type="function">
    <text evidence="8">Uptake of L-lactate across the membrane. Can also transport D-lactate and glycolate.</text>
</comment>
<accession>A0ABT7UDD2</accession>
<feature type="transmembrane region" description="Helical" evidence="8">
    <location>
        <begin position="30"/>
        <end position="49"/>
    </location>
</feature>
<organism evidence="9 10">
    <name type="scientific">Amedibacillus dolichus</name>
    <dbReference type="NCBI Taxonomy" id="31971"/>
    <lineage>
        <taxon>Bacteria</taxon>
        <taxon>Bacillati</taxon>
        <taxon>Bacillota</taxon>
        <taxon>Erysipelotrichia</taxon>
        <taxon>Erysipelotrichales</taxon>
        <taxon>Erysipelotrichaceae</taxon>
        <taxon>Amedibacillus</taxon>
    </lineage>
</organism>
<evidence type="ECO:0000256" key="2">
    <source>
        <dbReference type="ARBA" id="ARBA00010100"/>
    </source>
</evidence>
<comment type="similarity">
    <text evidence="2 8">Belongs to the lactate permease family.</text>
</comment>
<dbReference type="InterPro" id="IPR003804">
    <property type="entry name" value="Lactate_perm"/>
</dbReference>
<dbReference type="PANTHER" id="PTHR30003">
    <property type="entry name" value="L-LACTATE PERMEASE"/>
    <property type="match status" value="1"/>
</dbReference>
<feature type="transmembrane region" description="Helical" evidence="8">
    <location>
        <begin position="127"/>
        <end position="151"/>
    </location>
</feature>
<keyword evidence="7 8" id="KW-0472">Membrane</keyword>
<evidence type="ECO:0000256" key="1">
    <source>
        <dbReference type="ARBA" id="ARBA00004651"/>
    </source>
</evidence>
<feature type="transmembrane region" description="Helical" evidence="8">
    <location>
        <begin position="213"/>
        <end position="232"/>
    </location>
</feature>
<keyword evidence="10" id="KW-1185">Reference proteome</keyword>
<keyword evidence="4 8" id="KW-1003">Cell membrane</keyword>
<feature type="transmembrane region" description="Helical" evidence="8">
    <location>
        <begin position="406"/>
        <end position="424"/>
    </location>
</feature>
<dbReference type="NCBIfam" id="TIGR00795">
    <property type="entry name" value="lctP"/>
    <property type="match status" value="1"/>
</dbReference>
<comment type="caution">
    <text evidence="9">The sequence shown here is derived from an EMBL/GenBank/DDBJ whole genome shotgun (WGS) entry which is preliminary data.</text>
</comment>
<feature type="transmembrane region" description="Helical" evidence="8">
    <location>
        <begin position="238"/>
        <end position="256"/>
    </location>
</feature>
<evidence type="ECO:0000256" key="4">
    <source>
        <dbReference type="ARBA" id="ARBA00022475"/>
    </source>
</evidence>
<feature type="transmembrane region" description="Helical" evidence="8">
    <location>
        <begin position="104"/>
        <end position="121"/>
    </location>
</feature>
<evidence type="ECO:0000313" key="10">
    <source>
        <dbReference type="Proteomes" id="UP001529340"/>
    </source>
</evidence>
<feature type="transmembrane region" description="Helical" evidence="8">
    <location>
        <begin position="375"/>
        <end position="400"/>
    </location>
</feature>
<evidence type="ECO:0000256" key="6">
    <source>
        <dbReference type="ARBA" id="ARBA00022989"/>
    </source>
</evidence>
<comment type="subcellular location">
    <subcellularLocation>
        <location evidence="1 8">Cell membrane</location>
        <topology evidence="1 8">Multi-pass membrane protein</topology>
    </subcellularLocation>
</comment>
<dbReference type="RefSeq" id="WP_289607839.1">
    <property type="nucleotide sequence ID" value="NZ_JAUDCG010000027.1"/>
</dbReference>
<feature type="transmembrane region" description="Helical" evidence="8">
    <location>
        <begin position="158"/>
        <end position="181"/>
    </location>
</feature>
<dbReference type="EMBL" id="JAUDCG010000027">
    <property type="protein sequence ID" value="MDM8157380.1"/>
    <property type="molecule type" value="Genomic_DNA"/>
</dbReference>
<protein>
    <recommendedName>
        <fullName evidence="8">L-lactate permease</fullName>
    </recommendedName>
</protein>
<sequence length="518" mass="54563">MEIGMFLLGLGPILWMIVALCGLKMAGHKASFVAMVLAAVLAITVWKLPLLDTASAALEGFAMAAWPIILVIIAAVFLYNLSLHTGKMEVIKQMITSVSGDKRLLVLLIGWCFGGFMEGMAGFGTAIAIPAGMLAGMGFPPLLACLVCLVANGTPTPFGSIGIPTVTLANLVGLDNATLAFTETLQLAPLMILSPFLMVILTGGGVKALKGVFGITLISALSFVLPQMAVAYFVGSELAVVVGSICSLLVTIVVSLRHEKRCSTPSEYQMTVREKQTISVSEALRAWSPFILVFLFLLSTSKLVAPLHTFFNQFASSVLIYTGEGGTPYTFSWVNTPGVWIFLAAIIGGFLQGASLQGMLHVLKGTLIQMSRTMITMLCVLATAKIMGYSGMIASIANMFVQTLGLLYPLAAPLIGGLGTFVTGSGTSSSVLFGNVQLQAAQAIGADPYWMVALNSLGVAVGKMMAPQSLAIGLVAVNESGKDGELLKRVFPYALAYLVIMAVIAYFGMGLFELLPIT</sequence>
<keyword evidence="6 8" id="KW-1133">Transmembrane helix</keyword>
<evidence type="ECO:0000256" key="3">
    <source>
        <dbReference type="ARBA" id="ARBA00022448"/>
    </source>
</evidence>
<evidence type="ECO:0000313" key="9">
    <source>
        <dbReference type="EMBL" id="MDM8157380.1"/>
    </source>
</evidence>